<dbReference type="AlphaFoldDB" id="A0A6C0DJP4"/>
<evidence type="ECO:0000256" key="1">
    <source>
        <dbReference type="SAM" id="MobiDB-lite"/>
    </source>
</evidence>
<name>A0A6C0DJP4_9ZZZZ</name>
<dbReference type="EMBL" id="MN739626">
    <property type="protein sequence ID" value="QHT16651.1"/>
    <property type="molecule type" value="Genomic_DNA"/>
</dbReference>
<reference evidence="2" key="1">
    <citation type="journal article" date="2020" name="Nature">
        <title>Giant virus diversity and host interactions through global metagenomics.</title>
        <authorList>
            <person name="Schulz F."/>
            <person name="Roux S."/>
            <person name="Paez-Espino D."/>
            <person name="Jungbluth S."/>
            <person name="Walsh D.A."/>
            <person name="Denef V.J."/>
            <person name="McMahon K.D."/>
            <person name="Konstantinidis K.T."/>
            <person name="Eloe-Fadrosh E.A."/>
            <person name="Kyrpides N.C."/>
            <person name="Woyke T."/>
        </authorList>
    </citation>
    <scope>NUCLEOTIDE SEQUENCE</scope>
    <source>
        <strain evidence="2">GVMAG-M-3300023174-189</strain>
    </source>
</reference>
<proteinExistence type="predicted"/>
<protein>
    <submittedName>
        <fullName evidence="2">Uncharacterized protein</fullName>
    </submittedName>
</protein>
<sequence>MSNQANAKPEINLSIVNTNGKRVSRFPPGTFTGRKNTNKTLESRHWGNTPFFTNAKATSMLERGWVRSRGQLKPSQRGLFVDKDGSEEEVDIMDIKYKPFPRRGRIFTFADNSGIMFDKDENDRFEQWDFYYSTKPVPFTPRKGGKKTRKSRKRKTRRKA</sequence>
<accession>A0A6C0DJP4</accession>
<evidence type="ECO:0000313" key="2">
    <source>
        <dbReference type="EMBL" id="QHT16651.1"/>
    </source>
</evidence>
<organism evidence="2">
    <name type="scientific">viral metagenome</name>
    <dbReference type="NCBI Taxonomy" id="1070528"/>
    <lineage>
        <taxon>unclassified sequences</taxon>
        <taxon>metagenomes</taxon>
        <taxon>organismal metagenomes</taxon>
    </lineage>
</organism>
<feature type="compositionally biased region" description="Basic residues" evidence="1">
    <location>
        <begin position="143"/>
        <end position="160"/>
    </location>
</feature>
<feature type="region of interest" description="Disordered" evidence="1">
    <location>
        <begin position="135"/>
        <end position="160"/>
    </location>
</feature>
<feature type="region of interest" description="Disordered" evidence="1">
    <location>
        <begin position="22"/>
        <end position="47"/>
    </location>
</feature>